<protein>
    <submittedName>
        <fullName evidence="1">Uncharacterized protein</fullName>
    </submittedName>
</protein>
<organism evidence="1">
    <name type="scientific">marine sediment metagenome</name>
    <dbReference type="NCBI Taxonomy" id="412755"/>
    <lineage>
        <taxon>unclassified sequences</taxon>
        <taxon>metagenomes</taxon>
        <taxon>ecological metagenomes</taxon>
    </lineage>
</organism>
<dbReference type="Gene3D" id="3.40.50.300">
    <property type="entry name" value="P-loop containing nucleotide triphosphate hydrolases"/>
    <property type="match status" value="1"/>
</dbReference>
<dbReference type="SUPFAM" id="SSF52540">
    <property type="entry name" value="P-loop containing nucleoside triphosphate hydrolases"/>
    <property type="match status" value="1"/>
</dbReference>
<dbReference type="PANTHER" id="PTHR30121">
    <property type="entry name" value="UNCHARACTERIZED PROTEIN YJGR-RELATED"/>
    <property type="match status" value="1"/>
</dbReference>
<reference evidence="1" key="1">
    <citation type="journal article" date="2014" name="Front. Microbiol.">
        <title>High frequency of phylogenetically diverse reductive dehalogenase-homologous genes in deep subseafloor sedimentary metagenomes.</title>
        <authorList>
            <person name="Kawai M."/>
            <person name="Futagami T."/>
            <person name="Toyoda A."/>
            <person name="Takaki Y."/>
            <person name="Nishi S."/>
            <person name="Hori S."/>
            <person name="Arai W."/>
            <person name="Tsubouchi T."/>
            <person name="Morono Y."/>
            <person name="Uchiyama I."/>
            <person name="Ito T."/>
            <person name="Fujiyama A."/>
            <person name="Inagaki F."/>
            <person name="Takami H."/>
        </authorList>
    </citation>
    <scope>NUCLEOTIDE SEQUENCE</scope>
    <source>
        <strain evidence="1">Expedition CK06-06</strain>
    </source>
</reference>
<name>X1FRG8_9ZZZZ</name>
<evidence type="ECO:0000313" key="1">
    <source>
        <dbReference type="EMBL" id="GAH47562.1"/>
    </source>
</evidence>
<feature type="non-terminal residue" evidence="1">
    <location>
        <position position="111"/>
    </location>
</feature>
<gene>
    <name evidence="1" type="ORF">S03H2_37065</name>
</gene>
<dbReference type="PANTHER" id="PTHR30121:SF11">
    <property type="entry name" value="AAA+ ATPASE DOMAIN-CONTAINING PROTEIN"/>
    <property type="match status" value="1"/>
</dbReference>
<dbReference type="InterPro" id="IPR027417">
    <property type="entry name" value="P-loop_NTPase"/>
</dbReference>
<accession>X1FRG8</accession>
<dbReference type="EMBL" id="BARU01022782">
    <property type="protein sequence ID" value="GAH47562.1"/>
    <property type="molecule type" value="Genomic_DNA"/>
</dbReference>
<sequence length="111" mass="12762">MNHINFFAETTFRDLRKKFGIKLDDRRRHVYIVGKTGMGKTVLLENMAIQDIREGRGVGFIDPHGEAAERLLDFVPSERINDVVYFNPADLEYPIGFNPMQGVAKESRHLI</sequence>
<dbReference type="AlphaFoldDB" id="X1FRG8"/>
<proteinExistence type="predicted"/>
<comment type="caution">
    <text evidence="1">The sequence shown here is derived from an EMBL/GenBank/DDBJ whole genome shotgun (WGS) entry which is preliminary data.</text>
</comment>
<dbReference type="InterPro" id="IPR051162">
    <property type="entry name" value="T4SS_component"/>
</dbReference>